<dbReference type="RefSeq" id="WP_145434179.1">
    <property type="nucleotide sequence ID" value="NZ_CP036339.1"/>
</dbReference>
<evidence type="ECO:0008006" key="3">
    <source>
        <dbReference type="Google" id="ProtNLM"/>
    </source>
</evidence>
<organism evidence="1 2">
    <name type="scientific">Lacipirellula limnantheis</name>
    <dbReference type="NCBI Taxonomy" id="2528024"/>
    <lineage>
        <taxon>Bacteria</taxon>
        <taxon>Pseudomonadati</taxon>
        <taxon>Planctomycetota</taxon>
        <taxon>Planctomycetia</taxon>
        <taxon>Pirellulales</taxon>
        <taxon>Lacipirellulaceae</taxon>
        <taxon>Lacipirellula</taxon>
    </lineage>
</organism>
<gene>
    <name evidence="1" type="ORF">I41_36220</name>
</gene>
<accession>A0A517U1B9</accession>
<dbReference type="OrthoDB" id="292050at2"/>
<protein>
    <recommendedName>
        <fullName evidence="3">Phage-related minor tail protein</fullName>
    </recommendedName>
</protein>
<sequence length="427" mass="43758">MNGIEAGKAYVKFLLDDKDLKKSLATVGAKLQAVGKVGAAAGGAMVGAFAGATAAFIEAGSKLDDLAQRSGISGEAMSGLSFAANQTGTEIETLASGVAKMQKNIAAAADGNGTFGRTLEGLGVSLTELRALNPEQQFLKIADAISKVEDPTQRAALAQKAFGGAGRELLPMLALGASGINSLTAEAERLGITLDNQTIAAADELGDSLDIAKLQVHAMAVQVGAAVAGPLTDFLQTMQPIIASMVDFIKTHPEMVKSIAAISAALAVTSVVAIGVGKAFTFLSLHPVVRTIIVLTTAVVALNEAMKALSDWATDTPELRKMKEDLEGARDALAEMDAAVGNKPKPVAPNIDQMQAETLRIQANAEAGMRDLLPTISAQLPSTDITSSIGDKAADGIMELVKLATQTLGVEQGILRAVGGGFVAGVE</sequence>
<reference evidence="1 2" key="1">
    <citation type="submission" date="2019-02" db="EMBL/GenBank/DDBJ databases">
        <title>Deep-cultivation of Planctomycetes and their phenomic and genomic characterization uncovers novel biology.</title>
        <authorList>
            <person name="Wiegand S."/>
            <person name="Jogler M."/>
            <person name="Boedeker C."/>
            <person name="Pinto D."/>
            <person name="Vollmers J."/>
            <person name="Rivas-Marin E."/>
            <person name="Kohn T."/>
            <person name="Peeters S.H."/>
            <person name="Heuer A."/>
            <person name="Rast P."/>
            <person name="Oberbeckmann S."/>
            <person name="Bunk B."/>
            <person name="Jeske O."/>
            <person name="Meyerdierks A."/>
            <person name="Storesund J.E."/>
            <person name="Kallscheuer N."/>
            <person name="Luecker S."/>
            <person name="Lage O.M."/>
            <person name="Pohl T."/>
            <person name="Merkel B.J."/>
            <person name="Hornburger P."/>
            <person name="Mueller R.-W."/>
            <person name="Bruemmer F."/>
            <person name="Labrenz M."/>
            <person name="Spormann A.M."/>
            <person name="Op den Camp H."/>
            <person name="Overmann J."/>
            <person name="Amann R."/>
            <person name="Jetten M.S.M."/>
            <person name="Mascher T."/>
            <person name="Medema M.H."/>
            <person name="Devos D.P."/>
            <person name="Kaster A.-K."/>
            <person name="Ovreas L."/>
            <person name="Rohde M."/>
            <person name="Galperin M.Y."/>
            <person name="Jogler C."/>
        </authorList>
    </citation>
    <scope>NUCLEOTIDE SEQUENCE [LARGE SCALE GENOMIC DNA]</scope>
    <source>
        <strain evidence="1 2">I41</strain>
    </source>
</reference>
<evidence type="ECO:0000313" key="1">
    <source>
        <dbReference type="EMBL" id="QDT74426.1"/>
    </source>
</evidence>
<dbReference type="AlphaFoldDB" id="A0A517U1B9"/>
<name>A0A517U1B9_9BACT</name>
<keyword evidence="2" id="KW-1185">Reference proteome</keyword>
<dbReference type="InterPro" id="IPR010090">
    <property type="entry name" value="Phage_tape_meas"/>
</dbReference>
<dbReference type="KEGG" id="llh:I41_36220"/>
<dbReference type="EMBL" id="CP036339">
    <property type="protein sequence ID" value="QDT74426.1"/>
    <property type="molecule type" value="Genomic_DNA"/>
</dbReference>
<evidence type="ECO:0000313" key="2">
    <source>
        <dbReference type="Proteomes" id="UP000317909"/>
    </source>
</evidence>
<dbReference type="Proteomes" id="UP000317909">
    <property type="component" value="Chromosome"/>
</dbReference>
<proteinExistence type="predicted"/>
<dbReference type="NCBIfam" id="TIGR01760">
    <property type="entry name" value="tape_meas_TP901"/>
    <property type="match status" value="1"/>
</dbReference>